<evidence type="ECO:0000313" key="20">
    <source>
        <dbReference type="Proteomes" id="UP000678393"/>
    </source>
</evidence>
<dbReference type="InterPro" id="IPR025845">
    <property type="entry name" value="Thg1_C_dom"/>
</dbReference>
<dbReference type="InterPro" id="IPR007537">
    <property type="entry name" value="tRNAHis_GuaTrfase_Thg1"/>
</dbReference>
<keyword evidence="9" id="KW-0547">Nucleotide-binding</keyword>
<keyword evidence="6" id="KW-0819">tRNA processing</keyword>
<keyword evidence="11" id="KW-0342">GTP-binding</keyword>
<evidence type="ECO:0000256" key="11">
    <source>
        <dbReference type="ARBA" id="ARBA00023134"/>
    </source>
</evidence>
<keyword evidence="8" id="KW-0479">Metal-binding</keyword>
<evidence type="ECO:0000256" key="13">
    <source>
        <dbReference type="ARBA" id="ARBA00047281"/>
    </source>
</evidence>
<feature type="domain" description="tRNAHis guanylyltransferase catalytic" evidence="17">
    <location>
        <begin position="6"/>
        <end position="135"/>
    </location>
</feature>
<evidence type="ECO:0000259" key="17">
    <source>
        <dbReference type="Pfam" id="PF04446"/>
    </source>
</evidence>
<organism evidence="19 20">
    <name type="scientific">Candidula unifasciata</name>
    <dbReference type="NCBI Taxonomy" id="100452"/>
    <lineage>
        <taxon>Eukaryota</taxon>
        <taxon>Metazoa</taxon>
        <taxon>Spiralia</taxon>
        <taxon>Lophotrochozoa</taxon>
        <taxon>Mollusca</taxon>
        <taxon>Gastropoda</taxon>
        <taxon>Heterobranchia</taxon>
        <taxon>Euthyneura</taxon>
        <taxon>Panpulmonata</taxon>
        <taxon>Eupulmonata</taxon>
        <taxon>Stylommatophora</taxon>
        <taxon>Helicina</taxon>
        <taxon>Helicoidea</taxon>
        <taxon>Geomitridae</taxon>
        <taxon>Candidula</taxon>
    </lineage>
</organism>
<dbReference type="Proteomes" id="UP000678393">
    <property type="component" value="Unassembled WGS sequence"/>
</dbReference>
<dbReference type="GO" id="GO:0005525">
    <property type="term" value="F:GTP binding"/>
    <property type="evidence" value="ECO:0007669"/>
    <property type="project" value="UniProtKB-KW"/>
</dbReference>
<evidence type="ECO:0000256" key="15">
    <source>
        <dbReference type="ARBA" id="ARBA00065710"/>
    </source>
</evidence>
<evidence type="ECO:0000256" key="5">
    <source>
        <dbReference type="ARBA" id="ARBA00022679"/>
    </source>
</evidence>
<keyword evidence="16" id="KW-0472">Membrane</keyword>
<dbReference type="PANTHER" id="PTHR12729">
    <property type="entry name" value="TRNA(HIS) GUANYLYLTRANSFERASE-RELATED"/>
    <property type="match status" value="1"/>
</dbReference>
<dbReference type="Gene3D" id="3.30.70.3000">
    <property type="match status" value="1"/>
</dbReference>
<comment type="subunit">
    <text evidence="15">Homotetramer. Interacts with MFN1 and MFN2; functions as a guanyl-nucleotide exchange factor/GEF for MFN2 and also probably MFN1.</text>
</comment>
<evidence type="ECO:0000256" key="2">
    <source>
        <dbReference type="ARBA" id="ARBA00010113"/>
    </source>
</evidence>
<feature type="domain" description="Thg1 C-terminal" evidence="18">
    <location>
        <begin position="139"/>
        <end position="183"/>
    </location>
</feature>
<evidence type="ECO:0000256" key="14">
    <source>
        <dbReference type="ARBA" id="ARBA00058346"/>
    </source>
</evidence>
<evidence type="ECO:0000256" key="4">
    <source>
        <dbReference type="ARBA" id="ARBA00022310"/>
    </source>
</evidence>
<keyword evidence="20" id="KW-1185">Reference proteome</keyword>
<comment type="caution">
    <text evidence="19">The sequence shown here is derived from an EMBL/GenBank/DDBJ whole genome shotgun (WGS) entry which is preliminary data.</text>
</comment>
<keyword evidence="5" id="KW-0808">Transferase</keyword>
<keyword evidence="10" id="KW-0460">Magnesium</keyword>
<dbReference type="InterPro" id="IPR038469">
    <property type="entry name" value="tRNAHis_GuaTrfase_Thg1_sf"/>
</dbReference>
<dbReference type="FunFam" id="3.30.70.3000:FF:000001">
    <property type="entry name" value="tRNA(His) guanylyltransferase"/>
    <property type="match status" value="1"/>
</dbReference>
<evidence type="ECO:0000256" key="9">
    <source>
        <dbReference type="ARBA" id="ARBA00022741"/>
    </source>
</evidence>
<dbReference type="AlphaFoldDB" id="A0A8S3ZWE1"/>
<dbReference type="GO" id="GO:0008193">
    <property type="term" value="F:tRNA guanylyltransferase activity"/>
    <property type="evidence" value="ECO:0007669"/>
    <property type="project" value="UniProtKB-EC"/>
</dbReference>
<evidence type="ECO:0000256" key="10">
    <source>
        <dbReference type="ARBA" id="ARBA00022842"/>
    </source>
</evidence>
<gene>
    <name evidence="19" type="ORF">CUNI_LOCUS19525</name>
</gene>
<evidence type="ECO:0000256" key="6">
    <source>
        <dbReference type="ARBA" id="ARBA00022694"/>
    </source>
</evidence>
<evidence type="ECO:0000256" key="8">
    <source>
        <dbReference type="ARBA" id="ARBA00022723"/>
    </source>
</evidence>
<proteinExistence type="inferred from homology"/>
<dbReference type="Pfam" id="PF04446">
    <property type="entry name" value="Thg1"/>
    <property type="match status" value="1"/>
</dbReference>
<comment type="similarity">
    <text evidence="2">Belongs to the tRNA(His) guanylyltransferase family.</text>
</comment>
<dbReference type="GO" id="GO:0000287">
    <property type="term" value="F:magnesium ion binding"/>
    <property type="evidence" value="ECO:0007669"/>
    <property type="project" value="InterPro"/>
</dbReference>
<dbReference type="PANTHER" id="PTHR12729:SF6">
    <property type="entry name" value="TRNA(HIS) GUANYLYLTRANSFERASE-RELATED"/>
    <property type="match status" value="1"/>
</dbReference>
<keyword evidence="7" id="KW-0548">Nucleotidyltransferase</keyword>
<dbReference type="EC" id="2.7.7.79" evidence="3"/>
<keyword evidence="16" id="KW-1133">Transmembrane helix</keyword>
<evidence type="ECO:0000256" key="1">
    <source>
        <dbReference type="ARBA" id="ARBA00001946"/>
    </source>
</evidence>
<dbReference type="InterPro" id="IPR024956">
    <property type="entry name" value="tRNAHis_GuaTrfase_cat"/>
</dbReference>
<comment type="function">
    <text evidence="14">Adds a GMP to the 5'-end of tRNA(His) after transcription and RNase P cleavage. This step is essential for proper recognition of the tRNA and for the fidelity of protein synthesis. Also functions as a guanyl-nucleotide exchange factor/GEF for the MFN1 and MFN2 mitofusins thereby regulating mitochondrial fusion. By regulating both mitochondrial dynamics and bioenergetic function, it contributes to cell survival following oxidative stress.</text>
</comment>
<dbReference type="Pfam" id="PF14413">
    <property type="entry name" value="Thg1C"/>
    <property type="match status" value="1"/>
</dbReference>
<evidence type="ECO:0000259" key="18">
    <source>
        <dbReference type="Pfam" id="PF14413"/>
    </source>
</evidence>
<evidence type="ECO:0000256" key="3">
    <source>
        <dbReference type="ARBA" id="ARBA00012511"/>
    </source>
</evidence>
<evidence type="ECO:0000256" key="7">
    <source>
        <dbReference type="ARBA" id="ARBA00022695"/>
    </source>
</evidence>
<evidence type="ECO:0000313" key="19">
    <source>
        <dbReference type="EMBL" id="CAG5133967.1"/>
    </source>
</evidence>
<evidence type="ECO:0000256" key="16">
    <source>
        <dbReference type="SAM" id="Phobius"/>
    </source>
</evidence>
<dbReference type="OrthoDB" id="62560at2759"/>
<feature type="transmembrane region" description="Helical" evidence="16">
    <location>
        <begin position="96"/>
        <end position="115"/>
    </location>
</feature>
<evidence type="ECO:0000256" key="12">
    <source>
        <dbReference type="ARBA" id="ARBA00032480"/>
    </source>
</evidence>
<protein>
    <recommendedName>
        <fullName evidence="4">Probable tRNA(His) guanylyltransferase</fullName>
        <ecNumber evidence="3">2.7.7.79</ecNumber>
    </recommendedName>
    <alternativeName>
        <fullName evidence="12">tRNA-histidine guanylyltransferase</fullName>
    </alternativeName>
</protein>
<keyword evidence="16" id="KW-0812">Transmembrane</keyword>
<dbReference type="GO" id="GO:0006400">
    <property type="term" value="P:tRNA modification"/>
    <property type="evidence" value="ECO:0007669"/>
    <property type="project" value="InterPro"/>
</dbReference>
<comment type="cofactor">
    <cofactor evidence="1">
        <name>Mg(2+)</name>
        <dbReference type="ChEBI" id="CHEBI:18420"/>
    </cofactor>
</comment>
<reference evidence="19" key="1">
    <citation type="submission" date="2021-04" db="EMBL/GenBank/DDBJ databases">
        <authorList>
            <consortium name="Molecular Ecology Group"/>
        </authorList>
    </citation>
    <scope>NUCLEOTIDE SEQUENCE</scope>
</reference>
<sequence>MAKSKYEYVRQFEIDDPLLQNCWIVVRVDGKAFQKFTDVHYYMKPNDERGLNLMTKAAQAVMSDCPDIVLAYGQSDEYSFVFHKNCKLYGRRASKILTSVVSLFSSSFTLFWPHFFNVQELKYPPVFEAKVALHPSDTNLRDYLSWRQADCHINNLYNTCLWKLIQERALTPAQAADRLKVVIISVYGILSDKNELKDKDLVHNSSSNPRMNHSTLTKAEKRFSSIILHTDIISNTFWEDYPYILGDKVFK</sequence>
<accession>A0A8S3ZWE1</accession>
<name>A0A8S3ZWE1_9EUPU</name>
<comment type="catalytic activity">
    <reaction evidence="13">
        <text>a 5'-end ribonucleotide-tRNA(His) + GTP + ATP + H2O = a 5'-end phospho-guanosine-ribonucleotide-tRNA(His) + AMP + 2 diphosphate + H(+)</text>
        <dbReference type="Rhea" id="RHEA:54564"/>
        <dbReference type="Rhea" id="RHEA-COMP:14193"/>
        <dbReference type="Rhea" id="RHEA-COMP:14917"/>
        <dbReference type="ChEBI" id="CHEBI:15377"/>
        <dbReference type="ChEBI" id="CHEBI:15378"/>
        <dbReference type="ChEBI" id="CHEBI:30616"/>
        <dbReference type="ChEBI" id="CHEBI:33019"/>
        <dbReference type="ChEBI" id="CHEBI:37565"/>
        <dbReference type="ChEBI" id="CHEBI:138282"/>
        <dbReference type="ChEBI" id="CHEBI:141847"/>
        <dbReference type="ChEBI" id="CHEBI:456215"/>
        <dbReference type="EC" id="2.7.7.79"/>
    </reaction>
</comment>
<dbReference type="EMBL" id="CAJHNH020006667">
    <property type="protein sequence ID" value="CAG5133967.1"/>
    <property type="molecule type" value="Genomic_DNA"/>
</dbReference>